<organism evidence="1 2">
    <name type="scientific">Aureobasidium vineae</name>
    <dbReference type="NCBI Taxonomy" id="2773715"/>
    <lineage>
        <taxon>Eukaryota</taxon>
        <taxon>Fungi</taxon>
        <taxon>Dikarya</taxon>
        <taxon>Ascomycota</taxon>
        <taxon>Pezizomycotina</taxon>
        <taxon>Dothideomycetes</taxon>
        <taxon>Dothideomycetidae</taxon>
        <taxon>Dothideales</taxon>
        <taxon>Saccotheciaceae</taxon>
        <taxon>Aureobasidium</taxon>
    </lineage>
</organism>
<comment type="caution">
    <text evidence="1">The sequence shown here is derived from an EMBL/GenBank/DDBJ whole genome shotgun (WGS) entry which is preliminary data.</text>
</comment>
<sequence>MPSQPPKVLLFDIGGVCVVSPMAAILAYEQQSSIPIGWINTAISASGKTGSWAKLERGQIALDSSFFSAFTSDLCDEKLWRSFYIKYLEKSRKESTAQAAEEAAFNVPAPPKIDGETLYWEMMTVSRKPDPYMWPALQQLRKHAKEKGYILAALSNTSIFPSGHEFNSSTSPDGVFHSRLRGLFDLFVSSAHVGMRKPDEEIYHYTIDALDKLARKRGDTDGVAAGDIVFFDDIGTNLSTGRKVGMRTVKVELGRADKAVAELERLTGLTLKGESAKL</sequence>
<name>A0A9N8PBI3_9PEZI</name>
<keyword evidence="2" id="KW-1185">Reference proteome</keyword>
<proteinExistence type="predicted"/>
<dbReference type="CDD" id="cd02603">
    <property type="entry name" value="HAD_sEH-N_like"/>
    <property type="match status" value="1"/>
</dbReference>
<accession>A0A9N8PBI3</accession>
<dbReference type="EMBL" id="CAIJEN010000007">
    <property type="protein sequence ID" value="CAD0089113.1"/>
    <property type="molecule type" value="Genomic_DNA"/>
</dbReference>
<dbReference type="InterPro" id="IPR036412">
    <property type="entry name" value="HAD-like_sf"/>
</dbReference>
<dbReference type="SUPFAM" id="SSF56784">
    <property type="entry name" value="HAD-like"/>
    <property type="match status" value="1"/>
</dbReference>
<gene>
    <name evidence="1" type="ORF">AWRI4619_LOCUS5608</name>
</gene>
<dbReference type="Proteomes" id="UP000716446">
    <property type="component" value="Unassembled WGS sequence"/>
</dbReference>
<dbReference type="PANTHER" id="PTHR47829:SF1">
    <property type="entry name" value="HAD FAMILY PHOSPHATASE"/>
    <property type="match status" value="1"/>
</dbReference>
<dbReference type="AlphaFoldDB" id="A0A9N8PBI3"/>
<evidence type="ECO:0000313" key="1">
    <source>
        <dbReference type="EMBL" id="CAD0089113.1"/>
    </source>
</evidence>
<feature type="non-terminal residue" evidence="1">
    <location>
        <position position="1"/>
    </location>
</feature>
<dbReference type="SFLD" id="SFLDG01129">
    <property type="entry name" value="C1.5:_HAD__Beta-PGM__Phosphata"/>
    <property type="match status" value="1"/>
</dbReference>
<evidence type="ECO:0000313" key="2">
    <source>
        <dbReference type="Proteomes" id="UP000716446"/>
    </source>
</evidence>
<dbReference type="PANTHER" id="PTHR47829">
    <property type="entry name" value="HYDROLASE, PUTATIVE (AFU_ORTHOLOGUE AFUA_1G12880)-RELATED"/>
    <property type="match status" value="1"/>
</dbReference>
<reference evidence="1" key="1">
    <citation type="submission" date="2020-06" db="EMBL/GenBank/DDBJ databases">
        <authorList>
            <person name="Onetto C."/>
        </authorList>
    </citation>
    <scope>NUCLEOTIDE SEQUENCE</scope>
</reference>
<dbReference type="Gene3D" id="3.40.50.1000">
    <property type="entry name" value="HAD superfamily/HAD-like"/>
    <property type="match status" value="1"/>
</dbReference>
<protein>
    <recommendedName>
        <fullName evidence="3">HAD-like protein</fullName>
    </recommendedName>
</protein>
<dbReference type="InterPro" id="IPR052898">
    <property type="entry name" value="ACAD10-like"/>
</dbReference>
<dbReference type="Gene3D" id="1.10.150.240">
    <property type="entry name" value="Putative phosphatase, domain 2"/>
    <property type="match status" value="1"/>
</dbReference>
<evidence type="ECO:0008006" key="3">
    <source>
        <dbReference type="Google" id="ProtNLM"/>
    </source>
</evidence>
<dbReference type="InterPro" id="IPR023198">
    <property type="entry name" value="PGP-like_dom2"/>
</dbReference>
<dbReference type="InterPro" id="IPR023214">
    <property type="entry name" value="HAD_sf"/>
</dbReference>
<dbReference type="SFLD" id="SFLDS00003">
    <property type="entry name" value="Haloacid_Dehalogenase"/>
    <property type="match status" value="1"/>
</dbReference>